<dbReference type="InterPro" id="IPR057259">
    <property type="entry name" value="Ribosomal_L19e"/>
</dbReference>
<dbReference type="InterPro" id="IPR057260">
    <property type="entry name" value="Ribosomal_L19e_C"/>
</dbReference>
<evidence type="ECO:0000256" key="4">
    <source>
        <dbReference type="SAM" id="MobiDB-lite"/>
    </source>
</evidence>
<dbReference type="GO" id="GO:0006412">
    <property type="term" value="P:translation"/>
    <property type="evidence" value="ECO:0007669"/>
    <property type="project" value="InterPro"/>
</dbReference>
<name>A0A7T9DKG1_9ARCH</name>
<feature type="region of interest" description="Disordered" evidence="4">
    <location>
        <begin position="51"/>
        <end position="94"/>
    </location>
</feature>
<feature type="domain" description="Large ribosomal subunit protein eL19" evidence="5">
    <location>
        <begin position="3"/>
        <end position="144"/>
    </location>
</feature>
<accession>A0A7T9DKG1</accession>
<comment type="similarity">
    <text evidence="1">Belongs to the eukaryotic ribosomal protein eL19 family.</text>
</comment>
<proteinExistence type="inferred from homology"/>
<dbReference type="EMBL" id="CP064981">
    <property type="protein sequence ID" value="QQR92972.1"/>
    <property type="molecule type" value="Genomic_DNA"/>
</dbReference>
<feature type="compositionally biased region" description="Basic residues" evidence="4">
    <location>
        <begin position="51"/>
        <end position="60"/>
    </location>
</feature>
<sequence>MNQHKFKRMAADIFGVGESKIWIDPAQLAKVKEAMTRDDIRKLIAERVIRKRKDHGHSRGSARILQAKKALGRRKGPGKRTGTQKARMKPKQQWISRVRALRKALKTMKSEGKVTDNYGTLYKQVKGNLFRGKKHLETVIGGGK</sequence>
<evidence type="ECO:0000313" key="6">
    <source>
        <dbReference type="EMBL" id="QQR92972.1"/>
    </source>
</evidence>
<dbReference type="FunFam" id="1.10.1650.10:FF:000001">
    <property type="entry name" value="Ribosomal protein L19"/>
    <property type="match status" value="1"/>
</dbReference>
<dbReference type="SMART" id="SM01416">
    <property type="entry name" value="Ribosomal_L19e"/>
    <property type="match status" value="1"/>
</dbReference>
<dbReference type="SUPFAM" id="SSF48140">
    <property type="entry name" value="Ribosomal protein L19 (L19e)"/>
    <property type="match status" value="1"/>
</dbReference>
<protein>
    <submittedName>
        <fullName evidence="6">50S ribosomal protein L19e</fullName>
    </submittedName>
</protein>
<evidence type="ECO:0000256" key="2">
    <source>
        <dbReference type="ARBA" id="ARBA00022980"/>
    </source>
</evidence>
<keyword evidence="3" id="KW-0687">Ribonucleoprotein</keyword>
<dbReference type="Proteomes" id="UP000596004">
    <property type="component" value="Chromosome"/>
</dbReference>
<dbReference type="GO" id="GO:0003723">
    <property type="term" value="F:RNA binding"/>
    <property type="evidence" value="ECO:0007669"/>
    <property type="project" value="InterPro"/>
</dbReference>
<dbReference type="NCBIfam" id="NF006343">
    <property type="entry name" value="PRK08570.1"/>
    <property type="match status" value="1"/>
</dbReference>
<dbReference type="InterPro" id="IPR039547">
    <property type="entry name" value="Ribosomal_eL19"/>
</dbReference>
<gene>
    <name evidence="6" type="ORF">IPJ89_01870</name>
</gene>
<reference evidence="6" key="1">
    <citation type="submission" date="2020-11" db="EMBL/GenBank/DDBJ databases">
        <title>Connecting structure to function with the recovery of over 1000 high-quality activated sludge metagenome-assembled genomes encoding full-length rRNA genes using long-read sequencing.</title>
        <authorList>
            <person name="Singleton C.M."/>
            <person name="Petriglieri F."/>
            <person name="Kristensen J.M."/>
            <person name="Kirkegaard R.H."/>
            <person name="Michaelsen T.Y."/>
            <person name="Andersen M.H."/>
            <person name="Karst S.M."/>
            <person name="Dueholm M.S."/>
            <person name="Nielsen P.H."/>
            <person name="Albertsen M."/>
        </authorList>
    </citation>
    <scope>NUCLEOTIDE SEQUENCE</scope>
    <source>
        <strain evidence="6">Fred_18-Q3-R57-64_BAT3C.431</strain>
    </source>
</reference>
<dbReference type="GO" id="GO:0022625">
    <property type="term" value="C:cytosolic large ribosomal subunit"/>
    <property type="evidence" value="ECO:0007669"/>
    <property type="project" value="InterPro"/>
</dbReference>
<dbReference type="InterPro" id="IPR000196">
    <property type="entry name" value="Ribosomal_eL19_dom"/>
</dbReference>
<dbReference type="Gene3D" id="1.10.1650.10">
    <property type="match status" value="1"/>
</dbReference>
<dbReference type="Pfam" id="PF01280">
    <property type="entry name" value="Ribosomal_L19e"/>
    <property type="match status" value="1"/>
</dbReference>
<evidence type="ECO:0000256" key="3">
    <source>
        <dbReference type="ARBA" id="ARBA00023274"/>
    </source>
</evidence>
<dbReference type="InterPro" id="IPR015972">
    <property type="entry name" value="Ribosomal_eL19_dom1"/>
</dbReference>
<keyword evidence="2 6" id="KW-0689">Ribosomal protein</keyword>
<dbReference type="AlphaFoldDB" id="A0A7T9DKG1"/>
<evidence type="ECO:0000256" key="1">
    <source>
        <dbReference type="ARBA" id="ARBA00011082"/>
    </source>
</evidence>
<dbReference type="Pfam" id="PF25476">
    <property type="entry name" value="Ribosomal_L19e_C"/>
    <property type="match status" value="1"/>
</dbReference>
<dbReference type="PANTHER" id="PTHR10722">
    <property type="entry name" value="60S RIBOSOMAL PROTEIN L19"/>
    <property type="match status" value="1"/>
</dbReference>
<dbReference type="Gene3D" id="1.10.1200.240">
    <property type="match status" value="1"/>
</dbReference>
<dbReference type="GO" id="GO:0003735">
    <property type="term" value="F:structural constituent of ribosome"/>
    <property type="evidence" value="ECO:0007669"/>
    <property type="project" value="InterPro"/>
</dbReference>
<evidence type="ECO:0000259" key="5">
    <source>
        <dbReference type="SMART" id="SM01416"/>
    </source>
</evidence>
<dbReference type="InterPro" id="IPR035970">
    <property type="entry name" value="60S_ribosomal_eL19_sf"/>
</dbReference>
<organism evidence="6">
    <name type="scientific">Candidatus Iainarchaeum sp</name>
    <dbReference type="NCBI Taxonomy" id="3101447"/>
    <lineage>
        <taxon>Archaea</taxon>
        <taxon>Candidatus Iainarchaeota</taxon>
        <taxon>Candidatus Iainarchaeia</taxon>
        <taxon>Candidatus Iainarchaeales</taxon>
        <taxon>Candidatus Iainarchaeaceae</taxon>
        <taxon>Candidatus Iainarchaeum</taxon>
    </lineage>
</organism>